<keyword evidence="3" id="KW-1185">Reference proteome</keyword>
<accession>M5UAM0</accession>
<evidence type="ECO:0000256" key="1">
    <source>
        <dbReference type="SAM" id="MobiDB-lite"/>
    </source>
</evidence>
<sequence>MSTLKRSDQKRWVRTAFGPMGDSNHQTDEPSPLAKLSRVKTKVR</sequence>
<comment type="caution">
    <text evidence="2">The sequence shown here is derived from an EMBL/GenBank/DDBJ whole genome shotgun (WGS) entry which is preliminary data.</text>
</comment>
<proteinExistence type="predicted"/>
<dbReference type="Proteomes" id="UP000011885">
    <property type="component" value="Unassembled WGS sequence"/>
</dbReference>
<feature type="region of interest" description="Disordered" evidence="1">
    <location>
        <begin position="16"/>
        <end position="44"/>
    </location>
</feature>
<gene>
    <name evidence="2" type="ORF">RSSM_00214</name>
</gene>
<organism evidence="2 3">
    <name type="scientific">Rhodopirellula sallentina SM41</name>
    <dbReference type="NCBI Taxonomy" id="1263870"/>
    <lineage>
        <taxon>Bacteria</taxon>
        <taxon>Pseudomonadati</taxon>
        <taxon>Planctomycetota</taxon>
        <taxon>Planctomycetia</taxon>
        <taxon>Pirellulales</taxon>
        <taxon>Pirellulaceae</taxon>
        <taxon>Rhodopirellula</taxon>
    </lineage>
</organism>
<evidence type="ECO:0000313" key="3">
    <source>
        <dbReference type="Proteomes" id="UP000011885"/>
    </source>
</evidence>
<name>M5UAM0_9BACT</name>
<evidence type="ECO:0000313" key="2">
    <source>
        <dbReference type="EMBL" id="EMI58344.1"/>
    </source>
</evidence>
<protein>
    <submittedName>
        <fullName evidence="2">Uncharacterized protein</fullName>
    </submittedName>
</protein>
<dbReference type="AlphaFoldDB" id="M5UAM0"/>
<dbReference type="EMBL" id="ANOH01000018">
    <property type="protein sequence ID" value="EMI58344.1"/>
    <property type="molecule type" value="Genomic_DNA"/>
</dbReference>
<reference evidence="2 3" key="1">
    <citation type="journal article" date="2013" name="Mar. Genomics">
        <title>Expression of sulfatases in Rhodopirellula baltica and the diversity of sulfatases in the genus Rhodopirellula.</title>
        <authorList>
            <person name="Wegner C.E."/>
            <person name="Richter-Heitmann T."/>
            <person name="Klindworth A."/>
            <person name="Klockow C."/>
            <person name="Richter M."/>
            <person name="Achstetter T."/>
            <person name="Glockner F.O."/>
            <person name="Harder J."/>
        </authorList>
    </citation>
    <scope>NUCLEOTIDE SEQUENCE [LARGE SCALE GENOMIC DNA]</scope>
    <source>
        <strain evidence="2 3">SM41</strain>
    </source>
</reference>